<dbReference type="GO" id="GO:0046872">
    <property type="term" value="F:metal ion binding"/>
    <property type="evidence" value="ECO:0007669"/>
    <property type="project" value="UniProtKB-KW"/>
</dbReference>
<dbReference type="GO" id="GO:0019251">
    <property type="term" value="P:anaerobic cobalamin biosynthetic process"/>
    <property type="evidence" value="ECO:0007669"/>
    <property type="project" value="InterPro"/>
</dbReference>
<dbReference type="RefSeq" id="WP_079589122.1">
    <property type="nucleotide sequence ID" value="NZ_FUYN01000002.1"/>
</dbReference>
<dbReference type="InterPro" id="IPR050963">
    <property type="entry name" value="Sirohydro_Cobaltochel/CbiX"/>
</dbReference>
<accession>A0A1T5AVX4</accession>
<reference evidence="4" key="1">
    <citation type="submission" date="2017-02" db="EMBL/GenBank/DDBJ databases">
        <authorList>
            <person name="Varghese N."/>
            <person name="Submissions S."/>
        </authorList>
    </citation>
    <scope>NUCLEOTIDE SEQUENCE [LARGE SCALE GENOMIC DNA]</scope>
    <source>
        <strain evidence="4">ATCC 35199</strain>
    </source>
</reference>
<sequence length="258" mass="29094">MKKGILVASFGTTYISTREKTIGAIEEKIAKAFPDFEVRRAFTSSMVRKRILKNEGIHVDDVDEALSKMKEEGFEEVYVASLHIIAGHEYKKVSHSINRFKDDFKVIKGAKPLLYSKAHYDEAVDAIAKLMPELSENEALVLMGHGSDHAANAAYVMLYHMLERNPLTSHVYLGTVEGYPEAEDILEELEGQGYEKLYLLPFMIVAGDHAINDMASDEEDSWKSFFESNGYGVEPILKGLGEFEPISEMFIKRLKDSM</sequence>
<gene>
    <name evidence="3" type="ORF">SAMN02745120_1221</name>
</gene>
<dbReference type="CDD" id="cd03413">
    <property type="entry name" value="CbiK_C"/>
    <property type="match status" value="1"/>
</dbReference>
<evidence type="ECO:0000256" key="2">
    <source>
        <dbReference type="PIRSR" id="PIRSR033579-3"/>
    </source>
</evidence>
<dbReference type="InterPro" id="IPR010388">
    <property type="entry name" value="Anaerobic_Co-chelatase"/>
</dbReference>
<dbReference type="Pfam" id="PF06180">
    <property type="entry name" value="CbiK"/>
    <property type="match status" value="1"/>
</dbReference>
<keyword evidence="4" id="KW-1185">Reference proteome</keyword>
<name>A0A1T5AVX4_9FIRM</name>
<keyword evidence="2" id="KW-0479">Metal-binding</keyword>
<dbReference type="EMBL" id="FUYN01000002">
    <property type="protein sequence ID" value="SKB39132.1"/>
    <property type="molecule type" value="Genomic_DNA"/>
</dbReference>
<dbReference type="SUPFAM" id="SSF53800">
    <property type="entry name" value="Chelatase"/>
    <property type="match status" value="1"/>
</dbReference>
<evidence type="ECO:0000256" key="1">
    <source>
        <dbReference type="PIRSR" id="PIRSR033579-1"/>
    </source>
</evidence>
<evidence type="ECO:0000313" key="4">
    <source>
        <dbReference type="Proteomes" id="UP000243406"/>
    </source>
</evidence>
<dbReference type="OrthoDB" id="9770331at2"/>
<dbReference type="AlphaFoldDB" id="A0A1T5AVX4"/>
<feature type="binding site" evidence="2">
    <location>
        <position position="209"/>
    </location>
    <ligand>
        <name>Co(2+)</name>
        <dbReference type="ChEBI" id="CHEBI:48828"/>
    </ligand>
</feature>
<evidence type="ECO:0000313" key="3">
    <source>
        <dbReference type="EMBL" id="SKB39132.1"/>
    </source>
</evidence>
<feature type="binding site" evidence="2">
    <location>
        <position position="177"/>
    </location>
    <ligand>
        <name>Co(2+)</name>
        <dbReference type="ChEBI" id="CHEBI:48828"/>
    </ligand>
</feature>
<feature type="binding site" evidence="2">
    <location>
        <position position="145"/>
    </location>
    <ligand>
        <name>Co(2+)</name>
        <dbReference type="ChEBI" id="CHEBI:48828"/>
    </ligand>
</feature>
<dbReference type="PIRSF" id="PIRSF033579">
    <property type="entry name" value="Anaer_Co_chel"/>
    <property type="match status" value="1"/>
</dbReference>
<keyword evidence="2" id="KW-0170">Cobalt</keyword>
<dbReference type="PANTHER" id="PTHR33542:SF3">
    <property type="entry name" value="SIROHYDROCHLORIN FERROCHELATASE, CHLOROPLASTIC"/>
    <property type="match status" value="1"/>
</dbReference>
<protein>
    <submittedName>
        <fullName evidence="3">Sirohydrochlorin cobaltochelatase</fullName>
    </submittedName>
</protein>
<dbReference type="PANTHER" id="PTHR33542">
    <property type="entry name" value="SIROHYDROCHLORIN FERROCHELATASE, CHLOROPLASTIC"/>
    <property type="match status" value="1"/>
</dbReference>
<dbReference type="GO" id="GO:0016852">
    <property type="term" value="F:sirohydrochlorin cobaltochelatase activity"/>
    <property type="evidence" value="ECO:0007669"/>
    <property type="project" value="InterPro"/>
</dbReference>
<organism evidence="3 4">
    <name type="scientific">Acetoanaerobium noterae</name>
    <dbReference type="NCBI Taxonomy" id="745369"/>
    <lineage>
        <taxon>Bacteria</taxon>
        <taxon>Bacillati</taxon>
        <taxon>Bacillota</taxon>
        <taxon>Clostridia</taxon>
        <taxon>Peptostreptococcales</taxon>
        <taxon>Filifactoraceae</taxon>
        <taxon>Acetoanaerobium</taxon>
    </lineage>
</organism>
<dbReference type="Gene3D" id="3.40.50.1400">
    <property type="match status" value="2"/>
</dbReference>
<dbReference type="Proteomes" id="UP000243406">
    <property type="component" value="Unassembled WGS sequence"/>
</dbReference>
<feature type="active site" description="Proton acceptor" evidence="1">
    <location>
        <position position="145"/>
    </location>
</feature>
<dbReference type="CDD" id="cd03412">
    <property type="entry name" value="CbiK_N"/>
    <property type="match status" value="1"/>
</dbReference>
<proteinExistence type="predicted"/>